<evidence type="ECO:0000313" key="2">
    <source>
        <dbReference type="Proteomes" id="UP000005237"/>
    </source>
</evidence>
<reference evidence="2" key="1">
    <citation type="submission" date="2010-08" db="EMBL/GenBank/DDBJ databases">
        <authorList>
            <consortium name="Caenorhabditis japonica Sequencing Consortium"/>
            <person name="Wilson R.K."/>
        </authorList>
    </citation>
    <scope>NUCLEOTIDE SEQUENCE [LARGE SCALE GENOMIC DNA]</scope>
    <source>
        <strain evidence="2">DF5081</strain>
    </source>
</reference>
<evidence type="ECO:0000313" key="1">
    <source>
        <dbReference type="EnsemblMetazoa" id="CJA34802.1"/>
    </source>
</evidence>
<keyword evidence="2" id="KW-1185">Reference proteome</keyword>
<dbReference type="Proteomes" id="UP000005237">
    <property type="component" value="Unassembled WGS sequence"/>
</dbReference>
<dbReference type="EnsemblMetazoa" id="CJA34802.1">
    <property type="protein sequence ID" value="CJA34802.1"/>
    <property type="gene ID" value="WBGene00210649"/>
</dbReference>
<protein>
    <submittedName>
        <fullName evidence="1">Uncharacterized protein</fullName>
    </submittedName>
</protein>
<proteinExistence type="predicted"/>
<organism evidence="1 2">
    <name type="scientific">Caenorhabditis japonica</name>
    <dbReference type="NCBI Taxonomy" id="281687"/>
    <lineage>
        <taxon>Eukaryota</taxon>
        <taxon>Metazoa</taxon>
        <taxon>Ecdysozoa</taxon>
        <taxon>Nematoda</taxon>
        <taxon>Chromadorea</taxon>
        <taxon>Rhabditida</taxon>
        <taxon>Rhabditina</taxon>
        <taxon>Rhabditomorpha</taxon>
        <taxon>Rhabditoidea</taxon>
        <taxon>Rhabditidae</taxon>
        <taxon>Peloderinae</taxon>
        <taxon>Caenorhabditis</taxon>
    </lineage>
</organism>
<name>A0A8R1EFM5_CAEJA</name>
<accession>A0A8R1EFM5</accession>
<reference evidence="1" key="2">
    <citation type="submission" date="2022-06" db="UniProtKB">
        <authorList>
            <consortium name="EnsemblMetazoa"/>
        </authorList>
    </citation>
    <scope>IDENTIFICATION</scope>
    <source>
        <strain evidence="1">DF5081</strain>
    </source>
</reference>
<dbReference type="AlphaFoldDB" id="A0A8R1EFM5"/>
<sequence>MISARIIRLPREDFKKLWKECSQLEDAQWNSSRLPILKALPQSTANVVVESFRNESYRTASVFTENEQLSFILNVLDSRFTQTDVEQFRMDSSKRELPLYVFIFPPETQQAYLTFHSKGLLPVGSKTHEVILRAAVKDDEAAAELLLDVGERNLAPSKLLPRLELVANGQRVERETRQKQVADVVVVDELETVPDRQFLVCYRDLPDLEVIRRKQLTVCLIDPSMDSHVRAVSCQQF</sequence>